<dbReference type="AlphaFoldDB" id="A0A6L6Q445"/>
<comment type="caution">
    <text evidence="2">The sequence shown here is derived from an EMBL/GenBank/DDBJ whole genome shotgun (WGS) entry which is preliminary data.</text>
</comment>
<evidence type="ECO:0000313" key="3">
    <source>
        <dbReference type="Proteomes" id="UP000484015"/>
    </source>
</evidence>
<reference evidence="2 3" key="1">
    <citation type="submission" date="2019-11" db="EMBL/GenBank/DDBJ databases">
        <title>Type strains purchased from KCTC, JCM and DSMZ.</title>
        <authorList>
            <person name="Lu H."/>
        </authorList>
    </citation>
    <scope>NUCLEOTIDE SEQUENCE [LARGE SCALE GENOMIC DNA]</scope>
    <source>
        <strain evidence="2 3">KCTC 42409</strain>
    </source>
</reference>
<keyword evidence="3" id="KW-1185">Reference proteome</keyword>
<sequence length="304" mass="33122">MKRLSISILALSISLSGCSMYGPYNTMPRKSDAEVERLGGVQLKVTVDSEKKRMNGWYYVLKDTYENKEVWNIATNEIFFYGSVLFSVASAQLLHDGSTMWKKARNVGAGSAFASDLISGHYHFDIQQNAFRNAMSRAKCGALSIANIAPDDERLALLSTNDIATIDSKLQATDASHPGFIALYNRIPVAASEYIEKTVLDKLQSDLRAASPTKSTLSDLAAAIDKWKKDMKDASAAQSGLLSVSEFKNAANQTKTPSAFNTNKDALPGALKGMNEVQLEIARNALVTSVITFESQLRACDVSN</sequence>
<evidence type="ECO:0000256" key="1">
    <source>
        <dbReference type="SAM" id="SignalP"/>
    </source>
</evidence>
<feature type="chain" id="PRO_5026673265" evidence="1">
    <location>
        <begin position="22"/>
        <end position="304"/>
    </location>
</feature>
<dbReference type="RefSeq" id="WP_155440733.1">
    <property type="nucleotide sequence ID" value="NZ_WNLA01000015.1"/>
</dbReference>
<keyword evidence="1" id="KW-0732">Signal</keyword>
<dbReference type="EMBL" id="WNLA01000015">
    <property type="protein sequence ID" value="MTW04375.1"/>
    <property type="molecule type" value="Genomic_DNA"/>
</dbReference>
<accession>A0A6L6Q445</accession>
<dbReference type="PROSITE" id="PS51257">
    <property type="entry name" value="PROKAR_LIPOPROTEIN"/>
    <property type="match status" value="1"/>
</dbReference>
<gene>
    <name evidence="2" type="ORF">GM668_20045</name>
</gene>
<organism evidence="2 3">
    <name type="scientific">Pseudoduganella ginsengisoli</name>
    <dbReference type="NCBI Taxonomy" id="1462440"/>
    <lineage>
        <taxon>Bacteria</taxon>
        <taxon>Pseudomonadati</taxon>
        <taxon>Pseudomonadota</taxon>
        <taxon>Betaproteobacteria</taxon>
        <taxon>Burkholderiales</taxon>
        <taxon>Oxalobacteraceae</taxon>
        <taxon>Telluria group</taxon>
        <taxon>Pseudoduganella</taxon>
    </lineage>
</organism>
<proteinExistence type="predicted"/>
<feature type="signal peptide" evidence="1">
    <location>
        <begin position="1"/>
        <end position="21"/>
    </location>
</feature>
<protein>
    <submittedName>
        <fullName evidence="2">Uncharacterized protein</fullName>
    </submittedName>
</protein>
<dbReference type="Proteomes" id="UP000484015">
    <property type="component" value="Unassembled WGS sequence"/>
</dbReference>
<name>A0A6L6Q445_9BURK</name>
<evidence type="ECO:0000313" key="2">
    <source>
        <dbReference type="EMBL" id="MTW04375.1"/>
    </source>
</evidence>